<keyword evidence="1" id="KW-0304">Gas vesicle</keyword>
<sequence length="367" mass="42129">MEPQRSTNATLVDLLDRVLDKGLVLNADLIVSVAGIPLIGVNLRAALAGMETMLKYGVMQAWDEKSRAWEREHRKKVIPSLVEGEEIALKMYGSYYYSKGIYAAWKPGYFYLTDKRLILHRQDFDEITFQIPLEEIKALIIKKEEHFVKEKQKLVLYLLDKQDRVHRLSSVETDQLKDAIEQRTRDMGFSLEENPILPELEDEQIAGSLMEEERVVHRGKKVWYLSPAEGIQQETWRPGHLYLTDKRLFWWYDFEKKLVFDVSIDRISNVISDIRKVSGLDSKKERVLDIIYGVNSTRKTSSFAGKEIDEWAEAINRIVSGKISEETETCPQCGKPAPVKELLEEGCSSCGWVSPKLKKMAKAALSA</sequence>
<dbReference type="GO" id="GO:0005198">
    <property type="term" value="F:structural molecule activity"/>
    <property type="evidence" value="ECO:0007669"/>
    <property type="project" value="InterPro"/>
</dbReference>
<organism evidence="4">
    <name type="scientific">uncultured Desulfobacterium sp</name>
    <dbReference type="NCBI Taxonomy" id="201089"/>
    <lineage>
        <taxon>Bacteria</taxon>
        <taxon>Pseudomonadati</taxon>
        <taxon>Thermodesulfobacteriota</taxon>
        <taxon>Desulfobacteria</taxon>
        <taxon>Desulfobacterales</taxon>
        <taxon>Desulfobacteriaceae</taxon>
        <taxon>Desulfobacterium</taxon>
        <taxon>environmental samples</taxon>
    </lineage>
</organism>
<dbReference type="EMBL" id="FR695869">
    <property type="protein sequence ID" value="CBX28788.1"/>
    <property type="molecule type" value="Genomic_DNA"/>
</dbReference>
<dbReference type="Pfam" id="PF00741">
    <property type="entry name" value="Gas_vesicle"/>
    <property type="match status" value="1"/>
</dbReference>
<dbReference type="AlphaFoldDB" id="E1YDZ4"/>
<dbReference type="GO" id="GO:0012506">
    <property type="term" value="C:vesicle membrane"/>
    <property type="evidence" value="ECO:0007669"/>
    <property type="project" value="InterPro"/>
</dbReference>
<dbReference type="GO" id="GO:0031411">
    <property type="term" value="C:gas vesicle"/>
    <property type="evidence" value="ECO:0007669"/>
    <property type="project" value="UniProtKB-SubCell"/>
</dbReference>
<comment type="subcellular location">
    <subcellularLocation>
        <location evidence="2">Gas vesicle</location>
    </subcellularLocation>
</comment>
<dbReference type="PROSITE" id="PS00669">
    <property type="entry name" value="GAS_VESICLE_A_2"/>
    <property type="match status" value="1"/>
</dbReference>
<protein>
    <submittedName>
        <fullName evidence="4">Uncharacterized protein</fullName>
    </submittedName>
</protein>
<dbReference type="PANTHER" id="PTHR35344:SF4">
    <property type="entry name" value="GAS VESICLE PROTEIN A1"/>
    <property type="match status" value="1"/>
</dbReference>
<evidence type="ECO:0000256" key="3">
    <source>
        <dbReference type="ARBA" id="ARBA00035646"/>
    </source>
</evidence>
<dbReference type="InterPro" id="IPR050530">
    <property type="entry name" value="GvpA"/>
</dbReference>
<evidence type="ECO:0000313" key="4">
    <source>
        <dbReference type="EMBL" id="CBX28788.1"/>
    </source>
</evidence>
<evidence type="ECO:0000256" key="2">
    <source>
        <dbReference type="ARBA" id="ARBA00035108"/>
    </source>
</evidence>
<dbReference type="InterPro" id="IPR011993">
    <property type="entry name" value="PH-like_dom_sf"/>
</dbReference>
<proteinExistence type="inferred from homology"/>
<dbReference type="InterPro" id="IPR018493">
    <property type="entry name" value="GvpA-like_CS"/>
</dbReference>
<dbReference type="InterPro" id="IPR000638">
    <property type="entry name" value="Gas-vesicle_GvpA-like"/>
</dbReference>
<dbReference type="PROSITE" id="PS00234">
    <property type="entry name" value="GAS_VESICLE_A_1"/>
    <property type="match status" value="1"/>
</dbReference>
<dbReference type="PANTHER" id="PTHR35344">
    <property type="entry name" value="GAS VESICLE STRUCTURAL PROTEIN 2-RELATED"/>
    <property type="match status" value="1"/>
</dbReference>
<evidence type="ECO:0000256" key="1">
    <source>
        <dbReference type="ARBA" id="ARBA00022987"/>
    </source>
</evidence>
<dbReference type="Gene3D" id="2.30.29.30">
    <property type="entry name" value="Pleckstrin-homology domain (PH domain)/Phosphotyrosine-binding domain (PTB)"/>
    <property type="match status" value="1"/>
</dbReference>
<gene>
    <name evidence="4" type="ORF">N47_L13860</name>
</gene>
<reference evidence="4" key="1">
    <citation type="journal article" date="2011" name="Environ. Microbiol.">
        <title>Genomic insights into the metabolic potential of the polycyclic aromatic hydrocarbon degrading sulfate-reducing Deltaproteobacterium N47.</title>
        <authorList>
            <person name="Bergmann F."/>
            <person name="Selesi D."/>
            <person name="Weinmaier T."/>
            <person name="Tischler P."/>
            <person name="Rattei T."/>
            <person name="Meckenstock R.U."/>
        </authorList>
    </citation>
    <scope>NUCLEOTIDE SEQUENCE</scope>
</reference>
<accession>E1YDZ4</accession>
<comment type="similarity">
    <text evidence="3">Belongs to the gas vesicle GvpA family.</text>
</comment>
<name>E1YDZ4_9BACT</name>